<feature type="domain" description="HTH cro/C1-type" evidence="5">
    <location>
        <begin position="1"/>
        <end position="19"/>
    </location>
</feature>
<dbReference type="PROSITE" id="PS50943">
    <property type="entry name" value="HTH_CROC1"/>
    <property type="match status" value="1"/>
</dbReference>
<evidence type="ECO:0000256" key="3">
    <source>
        <dbReference type="ARBA" id="ARBA00023163"/>
    </source>
</evidence>
<keyword evidence="1" id="KW-0805">Transcription regulation</keyword>
<dbReference type="PROSITE" id="PS00356">
    <property type="entry name" value="HTH_LACI_1"/>
    <property type="match status" value="1"/>
</dbReference>
<dbReference type="InterPro" id="IPR046335">
    <property type="entry name" value="LacI/GalR-like_sensor"/>
</dbReference>
<evidence type="ECO:0000259" key="4">
    <source>
        <dbReference type="PROSITE" id="PS50932"/>
    </source>
</evidence>
<dbReference type="Pfam" id="PF13377">
    <property type="entry name" value="Peripla_BP_3"/>
    <property type="match status" value="1"/>
</dbReference>
<keyword evidence="2 6" id="KW-0238">DNA-binding</keyword>
<dbReference type="Proteomes" id="UP000719942">
    <property type="component" value="Unassembled WGS sequence"/>
</dbReference>
<evidence type="ECO:0000259" key="5">
    <source>
        <dbReference type="PROSITE" id="PS50943"/>
    </source>
</evidence>
<dbReference type="GO" id="GO:0003677">
    <property type="term" value="F:DNA binding"/>
    <property type="evidence" value="ECO:0007669"/>
    <property type="project" value="UniProtKB-KW"/>
</dbReference>
<dbReference type="PRINTS" id="PR00036">
    <property type="entry name" value="HTHLACI"/>
</dbReference>
<dbReference type="Gene3D" id="3.40.50.2300">
    <property type="match status" value="2"/>
</dbReference>
<dbReference type="InterPro" id="IPR028082">
    <property type="entry name" value="Peripla_BP_I"/>
</dbReference>
<evidence type="ECO:0000313" key="7">
    <source>
        <dbReference type="Proteomes" id="UP000719942"/>
    </source>
</evidence>
<dbReference type="InterPro" id="IPR001387">
    <property type="entry name" value="Cro/C1-type_HTH"/>
</dbReference>
<dbReference type="CDD" id="cd01544">
    <property type="entry name" value="PBP1_GalR"/>
    <property type="match status" value="1"/>
</dbReference>
<dbReference type="InterPro" id="IPR000843">
    <property type="entry name" value="HTH_LacI"/>
</dbReference>
<comment type="caution">
    <text evidence="6">The sequence shown here is derived from an EMBL/GenBank/DDBJ whole genome shotgun (WGS) entry which is preliminary data.</text>
</comment>
<dbReference type="PROSITE" id="PS50932">
    <property type="entry name" value="HTH_LACI_2"/>
    <property type="match status" value="1"/>
</dbReference>
<dbReference type="InterPro" id="IPR010982">
    <property type="entry name" value="Lambda_DNA-bd_dom_sf"/>
</dbReference>
<gene>
    <name evidence="6" type="ORF">J5W02_06005</name>
</gene>
<dbReference type="RefSeq" id="WP_219964770.1">
    <property type="nucleotide sequence ID" value="NZ_JAGFNZ010000002.1"/>
</dbReference>
<dbReference type="SUPFAM" id="SSF47413">
    <property type="entry name" value="lambda repressor-like DNA-binding domains"/>
    <property type="match status" value="1"/>
</dbReference>
<protein>
    <submittedName>
        <fullName evidence="6">LacI family DNA-binding transcriptional regulator</fullName>
    </submittedName>
</protein>
<dbReference type="SUPFAM" id="SSF53822">
    <property type="entry name" value="Periplasmic binding protein-like I"/>
    <property type="match status" value="1"/>
</dbReference>
<evidence type="ECO:0000256" key="1">
    <source>
        <dbReference type="ARBA" id="ARBA00023015"/>
    </source>
</evidence>
<evidence type="ECO:0000256" key="2">
    <source>
        <dbReference type="ARBA" id="ARBA00023125"/>
    </source>
</evidence>
<dbReference type="SMART" id="SM00354">
    <property type="entry name" value="HTH_LACI"/>
    <property type="match status" value="1"/>
</dbReference>
<evidence type="ECO:0000313" key="6">
    <source>
        <dbReference type="EMBL" id="MBW7572363.1"/>
    </source>
</evidence>
<proteinExistence type="predicted"/>
<organism evidence="6 7">
    <name type="scientific">Caproiciproducens faecalis</name>
    <dbReference type="NCBI Taxonomy" id="2820301"/>
    <lineage>
        <taxon>Bacteria</taxon>
        <taxon>Bacillati</taxon>
        <taxon>Bacillota</taxon>
        <taxon>Clostridia</taxon>
        <taxon>Eubacteriales</taxon>
        <taxon>Acutalibacteraceae</taxon>
        <taxon>Caproiciproducens</taxon>
    </lineage>
</organism>
<sequence>MTLKELAKLAGVSVSTVSRVVNKNDVRAASEEVRNKIWDLVHQTGYFPNSTAQDLKLGAAVPVQEKNRSIACLFARTAEGKSDPFFSQIYHAIEHECMKNRYDVIGVYSASDFKNISQRFSVAPPDGMIVLGRYSRTLVQLLKNSCKNVVYTGLNAINDPYDQIICDGYKAAKTAVWHLYMLGHRSIGYIGEKSLEARYRGYYDAMQELRLPIVKEHVVESEQSLNGGYLSGLKILTATRPTAIFCANDITAIGVMKALSEQGIGIPSDISVIGIDNTEMCQYSSPTLTSIHIPKEDLGKFTVKTMIDRIEGGHQVPIKIEIPYTLISRDSCAPLKKG</sequence>
<reference evidence="6 7" key="1">
    <citation type="submission" date="2021-03" db="EMBL/GenBank/DDBJ databases">
        <title>Caproiciproducens sp. nov. isolated from feces of cow.</title>
        <authorList>
            <person name="Choi J.-Y."/>
        </authorList>
    </citation>
    <scope>NUCLEOTIDE SEQUENCE [LARGE SCALE GENOMIC DNA]</scope>
    <source>
        <strain evidence="6 7">AGMB10547</strain>
    </source>
</reference>
<dbReference type="Gene3D" id="1.10.260.40">
    <property type="entry name" value="lambda repressor-like DNA-binding domains"/>
    <property type="match status" value="1"/>
</dbReference>
<dbReference type="EMBL" id="JAGFNZ010000002">
    <property type="protein sequence ID" value="MBW7572363.1"/>
    <property type="molecule type" value="Genomic_DNA"/>
</dbReference>
<dbReference type="PANTHER" id="PTHR30146">
    <property type="entry name" value="LACI-RELATED TRANSCRIPTIONAL REPRESSOR"/>
    <property type="match status" value="1"/>
</dbReference>
<name>A0ABS7DMC1_9FIRM</name>
<keyword evidence="3" id="KW-0804">Transcription</keyword>
<accession>A0ABS7DMC1</accession>
<dbReference type="PANTHER" id="PTHR30146:SF109">
    <property type="entry name" value="HTH-TYPE TRANSCRIPTIONAL REGULATOR GALS"/>
    <property type="match status" value="1"/>
</dbReference>
<feature type="domain" description="HTH lacI-type" evidence="4">
    <location>
        <begin position="1"/>
        <end position="57"/>
    </location>
</feature>
<dbReference type="Pfam" id="PF00356">
    <property type="entry name" value="LacI"/>
    <property type="match status" value="1"/>
</dbReference>
<keyword evidence="7" id="KW-1185">Reference proteome</keyword>